<accession>A0ABS8YBP9</accession>
<gene>
    <name evidence="1" type="ORF">LQV63_08955</name>
</gene>
<evidence type="ECO:0000313" key="2">
    <source>
        <dbReference type="Proteomes" id="UP001199916"/>
    </source>
</evidence>
<dbReference type="EMBL" id="JAJNBZ010000005">
    <property type="protein sequence ID" value="MCE5169438.1"/>
    <property type="molecule type" value="Genomic_DNA"/>
</dbReference>
<dbReference type="Pfam" id="PF14395">
    <property type="entry name" value="COOH-NH2_lig"/>
    <property type="match status" value="1"/>
</dbReference>
<protein>
    <recommendedName>
        <fullName evidence="3">PhiEco32-like amidoligase-type 2 protein</fullName>
    </recommendedName>
</protein>
<dbReference type="RefSeq" id="WP_233696439.1">
    <property type="nucleotide sequence ID" value="NZ_JAJNBZ010000005.1"/>
</dbReference>
<evidence type="ECO:0008006" key="3">
    <source>
        <dbReference type="Google" id="ProtNLM"/>
    </source>
</evidence>
<organism evidence="1 2">
    <name type="scientific">Paenibacillus profundus</name>
    <dbReference type="NCBI Taxonomy" id="1173085"/>
    <lineage>
        <taxon>Bacteria</taxon>
        <taxon>Bacillati</taxon>
        <taxon>Bacillota</taxon>
        <taxon>Bacilli</taxon>
        <taxon>Bacillales</taxon>
        <taxon>Paenibacillaceae</taxon>
        <taxon>Paenibacillus</taxon>
    </lineage>
</organism>
<dbReference type="Proteomes" id="UP001199916">
    <property type="component" value="Unassembled WGS sequence"/>
</dbReference>
<name>A0ABS8YBP9_9BACL</name>
<dbReference type="InterPro" id="IPR025681">
    <property type="entry name" value="COOH-NH2_lig"/>
</dbReference>
<evidence type="ECO:0000313" key="1">
    <source>
        <dbReference type="EMBL" id="MCE5169438.1"/>
    </source>
</evidence>
<keyword evidence="2" id="KW-1185">Reference proteome</keyword>
<proteinExistence type="predicted"/>
<sequence>MKAGAIPHSIQLLTDDDRVCQMWNGTGIPTALCTQNNRLTELGPDRMDEGCLVVLWMRRSHKKEVLQELTKRAVRTGTQHRMIILNRFAQSWNHRTMRLRLRLWGLPIADEAVWSEPYPIENSRRFVRTLCFWVNQCEVAAAAHCIRTPQGGYSYLPLDDWSQPPYRRLGRMAVRAAYALGWDIAAITLRYHSQEMQHNAEWPAGVVDEPQAGDVIERVEPAPRRLPEWVMSRYIAAWSMTLAETASSRNESKTSLKLGLDMELILYHPGRRKIVPAIRYLPRGGGAGCDAVRIQGKLRYPLMELRPEPATTPAQLLQHLRDSMVRAARLIRAKDEDGISLVWLAGSQPLGTFALGGHIHVSGIALTSDLVRMLDTYVALPLALIEDSHGALRRRPKYGTFGDVRLQEHGGEGGFEYRTLPSFLGSPQLTLEVLTLFHTVVVHGTKLARRDSVRAEIVRRYYRCSEEEAGTELRPLALALLQEVLDALETEMGSNISGVSRPVHADIQAIRSLYTRINTGWRWNENDDIRAAWLHGK</sequence>
<comment type="caution">
    <text evidence="1">The sequence shown here is derived from an EMBL/GenBank/DDBJ whole genome shotgun (WGS) entry which is preliminary data.</text>
</comment>
<reference evidence="1 2" key="1">
    <citation type="submission" date="2021-11" db="EMBL/GenBank/DDBJ databases">
        <title>Draft genome sequence of Paenibacillus profundus YoMME, a new Gram-positive bacteria with exoelectrogenic properties.</title>
        <authorList>
            <person name="Hubenova Y."/>
            <person name="Hubenova E."/>
            <person name="Manasiev Y."/>
            <person name="Peykov S."/>
            <person name="Mitov M."/>
        </authorList>
    </citation>
    <scope>NUCLEOTIDE SEQUENCE [LARGE SCALE GENOMIC DNA]</scope>
    <source>
        <strain evidence="1 2">YoMME</strain>
    </source>
</reference>